<dbReference type="PANTHER" id="PTHR39165">
    <property type="entry name" value="IG HYPOTHETICAL 17883"/>
    <property type="match status" value="1"/>
</dbReference>
<evidence type="ECO:0000313" key="8">
    <source>
        <dbReference type="Proteomes" id="UP000256409"/>
    </source>
</evidence>
<evidence type="ECO:0000313" key="3">
    <source>
        <dbReference type="EMBL" id="PWZ76777.1"/>
    </source>
</evidence>
<keyword evidence="1" id="KW-0472">Membrane</keyword>
<dbReference type="Proteomes" id="UP000256409">
    <property type="component" value="Unassembled WGS sequence"/>
</dbReference>
<organism evidence="4 6">
    <name type="scientific">Staphylococcus pseudintermedius</name>
    <dbReference type="NCBI Taxonomy" id="283734"/>
    <lineage>
        <taxon>Bacteria</taxon>
        <taxon>Bacillati</taxon>
        <taxon>Bacillota</taxon>
        <taxon>Bacilli</taxon>
        <taxon>Bacillales</taxon>
        <taxon>Staphylococcaceae</taxon>
        <taxon>Staphylococcus</taxon>
        <taxon>Staphylococcus intermedius group</taxon>
    </lineage>
</organism>
<dbReference type="STRING" id="937773.SPSINT_0384"/>
<evidence type="ECO:0000313" key="2">
    <source>
        <dbReference type="EMBL" id="EGQ4385305.1"/>
    </source>
</evidence>
<reference evidence="8" key="3">
    <citation type="journal article" date="2018" name="Vet. Microbiol.">
        <title>Molecular epidemiology of methicillin-resistant staphylococci amongst veterinary personnel, personnel-owned pets, patients and the hospital environment of two companion animal veterinary hospitals.</title>
        <authorList>
            <person name="Worthing K.A."/>
            <person name="Brown J."/>
            <person name="Gerber L."/>
            <person name="Abraham S."/>
            <person name="Trott D."/>
            <person name="Norris J.M."/>
        </authorList>
    </citation>
    <scope>NUCLEOTIDE SEQUENCE [LARGE SCALE GENOMIC DNA]</scope>
    <source>
        <strain evidence="8">ST496-2</strain>
    </source>
</reference>
<name>A0A2A4EJE7_STAPS</name>
<evidence type="ECO:0000313" key="6">
    <source>
        <dbReference type="Proteomes" id="UP000246351"/>
    </source>
</evidence>
<keyword evidence="1" id="KW-1133">Transmembrane helix</keyword>
<feature type="transmembrane region" description="Helical" evidence="1">
    <location>
        <begin position="86"/>
        <end position="114"/>
    </location>
</feature>
<keyword evidence="9" id="KW-1185">Reference proteome</keyword>
<reference evidence="5" key="2">
    <citation type="journal article" date="2018" name="Vet. Microbiol.">
        <title>Methicillin-resistant staphylococci amongst veterinary personnel, personnel-owned pets, patients and the hospital environment of two small animal veterinary hospitals.</title>
        <authorList>
            <person name="Worthing K.A."/>
            <person name="Brown J."/>
            <person name="Gerber L."/>
            <person name="Abraham S."/>
            <person name="Trott D."/>
            <person name="Norris J.M."/>
        </authorList>
    </citation>
    <scope>NUCLEOTIDE SEQUENCE</scope>
    <source>
        <strain evidence="5">ST496-2</strain>
    </source>
</reference>
<evidence type="ECO:0000313" key="5">
    <source>
        <dbReference type="EMBL" id="REA83280.1"/>
    </source>
</evidence>
<dbReference type="OrthoDB" id="9808460at2"/>
<keyword evidence="1" id="KW-0812">Transmembrane</keyword>
<protein>
    <submittedName>
        <fullName evidence="4">DUF456 domain-containing protein</fullName>
    </submittedName>
</protein>
<feature type="transmembrane region" description="Helical" evidence="1">
    <location>
        <begin position="134"/>
        <end position="157"/>
    </location>
</feature>
<sequence>MSDVIFWVLILAAFVLAFIGLIKPVIPAIPVLWVGFLIYQFGINGATLSWVFWTAMIVLTIFIFVSDLWLNRYFVNRFGGTKKGEWAALIGVLVGAFVLPPFGVIIVPFIAVIIVEMVQSKNFAQAAKASFGSLVAFFSSAVMQAVLMFVMIVWFFIDALLIN</sequence>
<reference evidence="2 9" key="4">
    <citation type="submission" date="2018-11" db="EMBL/GenBank/DDBJ databases">
        <authorList>
            <consortium name="Veterinary Laboratory Investigation and Response Network"/>
        </authorList>
    </citation>
    <scope>NUCLEOTIDE SEQUENCE [LARGE SCALE GENOMIC DNA]</scope>
    <source>
        <strain evidence="2 9">SPSE-18-VL-LA-PA-Ryan-0021</strain>
    </source>
</reference>
<dbReference type="Proteomes" id="UP000600220">
    <property type="component" value="Unassembled WGS sequence"/>
</dbReference>
<feature type="transmembrane region" description="Helical" evidence="1">
    <location>
        <begin position="46"/>
        <end position="66"/>
    </location>
</feature>
<dbReference type="EMBL" id="QQPC01000014">
    <property type="protein sequence ID" value="REA83280.1"/>
    <property type="molecule type" value="Genomic_DNA"/>
</dbReference>
<evidence type="ECO:0000313" key="7">
    <source>
        <dbReference type="Proteomes" id="UP000246800"/>
    </source>
</evidence>
<gene>
    <name evidence="3" type="ORF">DD902_01840</name>
    <name evidence="4" type="ORF">DD924_04295</name>
    <name evidence="5" type="ORF">DV961_03025</name>
    <name evidence="2" type="ORF">EGV54_09395</name>
</gene>
<dbReference type="EMBL" id="QEIT01000010">
    <property type="protein sequence ID" value="PWZ76777.1"/>
    <property type="molecule type" value="Genomic_DNA"/>
</dbReference>
<evidence type="ECO:0000313" key="4">
    <source>
        <dbReference type="EMBL" id="PWZ99143.1"/>
    </source>
</evidence>
<dbReference type="PANTHER" id="PTHR39165:SF1">
    <property type="entry name" value="DUF456 DOMAIN-CONTAINING PROTEIN"/>
    <property type="match status" value="1"/>
</dbReference>
<dbReference type="EMBL" id="QEIV01000351">
    <property type="protein sequence ID" value="PWZ99143.1"/>
    <property type="molecule type" value="Genomic_DNA"/>
</dbReference>
<feature type="transmembrane region" description="Helical" evidence="1">
    <location>
        <begin position="6"/>
        <end position="39"/>
    </location>
</feature>
<accession>A0A2A4EJE7</accession>
<evidence type="ECO:0000313" key="9">
    <source>
        <dbReference type="Proteomes" id="UP000600220"/>
    </source>
</evidence>
<evidence type="ECO:0000256" key="1">
    <source>
        <dbReference type="SAM" id="Phobius"/>
    </source>
</evidence>
<proteinExistence type="predicted"/>
<dbReference type="Pfam" id="PF04306">
    <property type="entry name" value="DUF456"/>
    <property type="match status" value="1"/>
</dbReference>
<dbReference type="InterPro" id="IPR007403">
    <property type="entry name" value="DUF456"/>
</dbReference>
<dbReference type="EMBL" id="AAXKXX010000015">
    <property type="protein sequence ID" value="EGQ4385305.1"/>
    <property type="molecule type" value="Genomic_DNA"/>
</dbReference>
<dbReference type="AlphaFoldDB" id="A0A2A4EJE7"/>
<dbReference type="Proteomes" id="UP000246800">
    <property type="component" value="Unassembled WGS sequence"/>
</dbReference>
<dbReference type="Proteomes" id="UP000246351">
    <property type="component" value="Unassembled WGS sequence"/>
</dbReference>
<reference evidence="6 7" key="1">
    <citation type="journal article" date="2018" name="Vet. Microbiol.">
        <title>Clonal diversity and geographic distribution of methicillin-resistant Staphylococcus pseudintermedius from Australian animals: Discovery of novel sequence types.</title>
        <authorList>
            <person name="Worthing K.A."/>
            <person name="Abraham S."/>
            <person name="Coombs G.W."/>
            <person name="Pang S."/>
            <person name="Saputra S."/>
            <person name="Jordan D."/>
            <person name="Trott D.J."/>
            <person name="Norris J.M."/>
        </authorList>
    </citation>
    <scope>NUCLEOTIDE SEQUENCE [LARGE SCALE GENOMIC DNA]</scope>
    <source>
        <strain evidence="3 7">ST525 1</strain>
        <strain evidence="4 6">ST71 3</strain>
    </source>
</reference>
<comment type="caution">
    <text evidence="4">The sequence shown here is derived from an EMBL/GenBank/DDBJ whole genome shotgun (WGS) entry which is preliminary data.</text>
</comment>
<dbReference type="RefSeq" id="WP_015728715.1">
    <property type="nucleotide sequence ID" value="NZ_AP019372.1"/>
</dbReference>